<feature type="domain" description="Acyl-CoA oxidase/dehydrogenase middle" evidence="7">
    <location>
        <begin position="137"/>
        <end position="232"/>
    </location>
</feature>
<comment type="caution">
    <text evidence="9">The sequence shown here is derived from an EMBL/GenBank/DDBJ whole genome shotgun (WGS) entry which is preliminary data.</text>
</comment>
<dbReference type="Gene3D" id="2.40.110.10">
    <property type="entry name" value="Butyryl-CoA Dehydrogenase, subunit A, domain 2"/>
    <property type="match status" value="1"/>
</dbReference>
<dbReference type="InterPro" id="IPR037069">
    <property type="entry name" value="AcylCoA_DH/ox_N_sf"/>
</dbReference>
<evidence type="ECO:0000259" key="6">
    <source>
        <dbReference type="Pfam" id="PF00441"/>
    </source>
</evidence>
<evidence type="ECO:0000259" key="7">
    <source>
        <dbReference type="Pfam" id="PF02770"/>
    </source>
</evidence>
<gene>
    <name evidence="9" type="primary">acdA_1</name>
    <name evidence="9" type="ORF">Hgul01_02610</name>
</gene>
<dbReference type="InterPro" id="IPR006091">
    <property type="entry name" value="Acyl-CoA_Oxase/DH_mid-dom"/>
</dbReference>
<keyword evidence="4 5" id="KW-0274">FAD</keyword>
<dbReference type="SUPFAM" id="SSF56645">
    <property type="entry name" value="Acyl-CoA dehydrogenase NM domain-like"/>
    <property type="match status" value="1"/>
</dbReference>
<keyword evidence="5" id="KW-0560">Oxidoreductase</keyword>
<organism evidence="9 10">
    <name type="scientific">Herpetosiphon gulosus</name>
    <dbReference type="NCBI Taxonomy" id="1973496"/>
    <lineage>
        <taxon>Bacteria</taxon>
        <taxon>Bacillati</taxon>
        <taxon>Chloroflexota</taxon>
        <taxon>Chloroflexia</taxon>
        <taxon>Herpetosiphonales</taxon>
        <taxon>Herpetosiphonaceae</taxon>
        <taxon>Herpetosiphon</taxon>
    </lineage>
</organism>
<feature type="domain" description="Acyl-CoA dehydrogenase/oxidase N-terminal" evidence="8">
    <location>
        <begin position="13"/>
        <end position="132"/>
    </location>
</feature>
<dbReference type="PANTHER" id="PTHR43884:SF12">
    <property type="entry name" value="ISOVALERYL-COA DEHYDROGENASE, MITOCHONDRIAL-RELATED"/>
    <property type="match status" value="1"/>
</dbReference>
<evidence type="ECO:0000256" key="4">
    <source>
        <dbReference type="ARBA" id="ARBA00022827"/>
    </source>
</evidence>
<dbReference type="InterPro" id="IPR009075">
    <property type="entry name" value="AcylCo_DH/oxidase_C"/>
</dbReference>
<dbReference type="EMBL" id="BAABRU010000008">
    <property type="protein sequence ID" value="GAA5528808.1"/>
    <property type="molecule type" value="Genomic_DNA"/>
</dbReference>
<evidence type="ECO:0000256" key="2">
    <source>
        <dbReference type="ARBA" id="ARBA00009347"/>
    </source>
</evidence>
<dbReference type="InterPro" id="IPR006089">
    <property type="entry name" value="Acyl-CoA_DH_CS"/>
</dbReference>
<reference evidence="9 10" key="1">
    <citation type="submission" date="2024-02" db="EMBL/GenBank/DDBJ databases">
        <title>Herpetosiphon gulosus NBRC 112829.</title>
        <authorList>
            <person name="Ichikawa N."/>
            <person name="Katano-Makiyama Y."/>
            <person name="Hidaka K."/>
        </authorList>
    </citation>
    <scope>NUCLEOTIDE SEQUENCE [LARGE SCALE GENOMIC DNA]</scope>
    <source>
        <strain evidence="9 10">NBRC 112829</strain>
    </source>
</reference>
<evidence type="ECO:0000256" key="1">
    <source>
        <dbReference type="ARBA" id="ARBA00001974"/>
    </source>
</evidence>
<dbReference type="RefSeq" id="WP_345722424.1">
    <property type="nucleotide sequence ID" value="NZ_BAABRU010000008.1"/>
</dbReference>
<dbReference type="Pfam" id="PF02771">
    <property type="entry name" value="Acyl-CoA_dh_N"/>
    <property type="match status" value="1"/>
</dbReference>
<evidence type="ECO:0000259" key="8">
    <source>
        <dbReference type="Pfam" id="PF02771"/>
    </source>
</evidence>
<evidence type="ECO:0000256" key="3">
    <source>
        <dbReference type="ARBA" id="ARBA00022630"/>
    </source>
</evidence>
<name>A0ABP9X1T3_9CHLR</name>
<dbReference type="Gene3D" id="1.20.140.10">
    <property type="entry name" value="Butyryl-CoA Dehydrogenase, subunit A, domain 3"/>
    <property type="match status" value="1"/>
</dbReference>
<accession>A0ABP9X1T3</accession>
<feature type="domain" description="Acyl-CoA dehydrogenase/oxidase C-terminal" evidence="6">
    <location>
        <begin position="244"/>
        <end position="387"/>
    </location>
</feature>
<sequence length="415" mass="46191">MIDWTENYGFLLNEQHDMLRKTVRDFAEKEVAPYIQEWDRKGAGEHAGTAEHMLPIIKRMGELGFLGVCLPQKYGGAGFDYLGLAVVCEELERVDTSLRVILSVHTGLNSLAVFQWGTEEQKQKYLVPQATGAKIAAYCLTEPNAGTDVAGMQSTAVLEGDHYILNGEKTWISLSDLADHFLVVAYTDKGKKQRGMTAFIVERSFEGVSTMPIHGKLGVRAGNTGSVVFENVRVPVANRLGEEGEGFKIAMTALDNGRYTVATGATGLIQAALEASVKYAKERETFGVPIGQHQLVKRMISHMVLKLETSRLLCYRAGWLKNQGIRNTRETTLAKWHATVESFNCANDAIQIHGAYGFSDEYPVERYLRNSRGAVIYEGTRELQELLQADFALSERENKPLRCELPAYDEEAWNA</sequence>
<dbReference type="PROSITE" id="PS00072">
    <property type="entry name" value="ACYL_COA_DH_1"/>
    <property type="match status" value="1"/>
</dbReference>
<dbReference type="SUPFAM" id="SSF47203">
    <property type="entry name" value="Acyl-CoA dehydrogenase C-terminal domain-like"/>
    <property type="match status" value="1"/>
</dbReference>
<keyword evidence="10" id="KW-1185">Reference proteome</keyword>
<dbReference type="Pfam" id="PF02770">
    <property type="entry name" value="Acyl-CoA_dh_M"/>
    <property type="match status" value="1"/>
</dbReference>
<dbReference type="Pfam" id="PF00441">
    <property type="entry name" value="Acyl-CoA_dh_1"/>
    <property type="match status" value="1"/>
</dbReference>
<evidence type="ECO:0000313" key="9">
    <source>
        <dbReference type="EMBL" id="GAA5528808.1"/>
    </source>
</evidence>
<comment type="similarity">
    <text evidence="2 5">Belongs to the acyl-CoA dehydrogenase family.</text>
</comment>
<dbReference type="PANTHER" id="PTHR43884">
    <property type="entry name" value="ACYL-COA DEHYDROGENASE"/>
    <property type="match status" value="1"/>
</dbReference>
<dbReference type="InterPro" id="IPR013786">
    <property type="entry name" value="AcylCoA_DH/ox_N"/>
</dbReference>
<evidence type="ECO:0000313" key="10">
    <source>
        <dbReference type="Proteomes" id="UP001428290"/>
    </source>
</evidence>
<dbReference type="InterPro" id="IPR009100">
    <property type="entry name" value="AcylCoA_DH/oxidase_NM_dom_sf"/>
</dbReference>
<protein>
    <submittedName>
        <fullName evidence="9">Acyl-CoA dehydrogenase</fullName>
    </submittedName>
</protein>
<dbReference type="Gene3D" id="1.10.540.10">
    <property type="entry name" value="Acyl-CoA dehydrogenase/oxidase, N-terminal domain"/>
    <property type="match status" value="1"/>
</dbReference>
<proteinExistence type="inferred from homology"/>
<evidence type="ECO:0000256" key="5">
    <source>
        <dbReference type="RuleBase" id="RU362125"/>
    </source>
</evidence>
<dbReference type="InterPro" id="IPR036250">
    <property type="entry name" value="AcylCo_DH-like_C"/>
</dbReference>
<dbReference type="InterPro" id="IPR046373">
    <property type="entry name" value="Acyl-CoA_Oxase/DH_mid-dom_sf"/>
</dbReference>
<keyword evidence="3 5" id="KW-0285">Flavoprotein</keyword>
<dbReference type="Proteomes" id="UP001428290">
    <property type="component" value="Unassembled WGS sequence"/>
</dbReference>
<comment type="cofactor">
    <cofactor evidence="1 5">
        <name>FAD</name>
        <dbReference type="ChEBI" id="CHEBI:57692"/>
    </cofactor>
</comment>